<organism evidence="1 2">
    <name type="scientific">Violaceomyces palustris</name>
    <dbReference type="NCBI Taxonomy" id="1673888"/>
    <lineage>
        <taxon>Eukaryota</taxon>
        <taxon>Fungi</taxon>
        <taxon>Dikarya</taxon>
        <taxon>Basidiomycota</taxon>
        <taxon>Ustilaginomycotina</taxon>
        <taxon>Ustilaginomycetes</taxon>
        <taxon>Violaceomycetales</taxon>
        <taxon>Violaceomycetaceae</taxon>
        <taxon>Violaceomyces</taxon>
    </lineage>
</organism>
<evidence type="ECO:0000313" key="2">
    <source>
        <dbReference type="Proteomes" id="UP000245626"/>
    </source>
</evidence>
<evidence type="ECO:0000313" key="1">
    <source>
        <dbReference type="EMBL" id="PWN48441.1"/>
    </source>
</evidence>
<dbReference type="Proteomes" id="UP000245626">
    <property type="component" value="Unassembled WGS sequence"/>
</dbReference>
<gene>
    <name evidence="1" type="ORF">IE53DRAFT_389363</name>
</gene>
<reference evidence="1 2" key="1">
    <citation type="journal article" date="2018" name="Mol. Biol. Evol.">
        <title>Broad Genomic Sampling Reveals a Smut Pathogenic Ancestry of the Fungal Clade Ustilaginomycotina.</title>
        <authorList>
            <person name="Kijpornyongpan T."/>
            <person name="Mondo S.J."/>
            <person name="Barry K."/>
            <person name="Sandor L."/>
            <person name="Lee J."/>
            <person name="Lipzen A."/>
            <person name="Pangilinan J."/>
            <person name="LaButti K."/>
            <person name="Hainaut M."/>
            <person name="Henrissat B."/>
            <person name="Grigoriev I.V."/>
            <person name="Spatafora J.W."/>
            <person name="Aime M.C."/>
        </authorList>
    </citation>
    <scope>NUCLEOTIDE SEQUENCE [LARGE SCALE GENOMIC DNA]</scope>
    <source>
        <strain evidence="1 2">SA 807</strain>
    </source>
</reference>
<protein>
    <submittedName>
        <fullName evidence="1">Mitochondrial inner membrane protease ATP23</fullName>
    </submittedName>
</protein>
<accession>A0ACD0NRL5</accession>
<sequence>MTTSPSTAAYIITPEGNPVPNHSETPNQLKERERVQQWSDQLFRTSPMIRFMYKHLSLLDCNPLDPSSSSSNRIASGSRTTKDEPTTSNRSQGSSSSSSSSSSHLPPLLIASCPEGIAGGFNPSAPTESTSRSGILLCSNRIFSKSHLEDTLSHEMIHWWDHCRFKVDWSNLSHHACSEVRAASLSGDCRFFREVGRRNFGLTKQHQACVRRRAILSVMANPKCGGDEKVASKAVDEVWNSCFGDTRPFDEIY</sequence>
<keyword evidence="1" id="KW-0645">Protease</keyword>
<keyword evidence="1" id="KW-0378">Hydrolase</keyword>
<name>A0ACD0NRL5_9BASI</name>
<proteinExistence type="predicted"/>
<dbReference type="EMBL" id="KZ820203">
    <property type="protein sequence ID" value="PWN48441.1"/>
    <property type="molecule type" value="Genomic_DNA"/>
</dbReference>
<keyword evidence="2" id="KW-1185">Reference proteome</keyword>